<feature type="domain" description="Transglycosylase SLT" evidence="2">
    <location>
        <begin position="91"/>
        <end position="189"/>
    </location>
</feature>
<sequence length="214" mass="25144">MLYYNGVIVFEHSKVKHENIMKICKTFQFVIIALILLSPALKADIYYFKDENGTLHFTNSPESQNNYHVFRRDAFKDWHPSHYEQTRYESVILEAARIYNIEHTLIKAVIKAESNFNPRAISPKGARGLMQIMPHNFRELGIYNPFDPRQNIMAGTLYLRRMVNRFDNLSLALAAYNAGPSAVSMYNNNIPPYKETQNYVRRVLRYYKLYNGFE</sequence>
<evidence type="ECO:0000259" key="3">
    <source>
        <dbReference type="Pfam" id="PF13511"/>
    </source>
</evidence>
<dbReference type="EMBL" id="ATBP01000508">
    <property type="protein sequence ID" value="ETR70011.1"/>
    <property type="molecule type" value="Genomic_DNA"/>
</dbReference>
<reference evidence="5" key="1">
    <citation type="submission" date="2012-11" db="EMBL/GenBank/DDBJ databases">
        <authorList>
            <person name="Lucero-Rivera Y.E."/>
            <person name="Tovar-Ramirez D."/>
        </authorList>
    </citation>
    <scope>NUCLEOTIDE SEQUENCE [LARGE SCALE GENOMIC DNA]</scope>
    <source>
        <strain evidence="5">Araruama</strain>
    </source>
</reference>
<accession>A0A1V1P5B5</accession>
<dbReference type="SUPFAM" id="SSF53955">
    <property type="entry name" value="Lysozyme-like"/>
    <property type="match status" value="1"/>
</dbReference>
<gene>
    <name evidence="4" type="ORF">OMM_03553</name>
</gene>
<proteinExistence type="inferred from homology"/>
<dbReference type="Proteomes" id="UP000189670">
    <property type="component" value="Unassembled WGS sequence"/>
</dbReference>
<evidence type="ECO:0000313" key="4">
    <source>
        <dbReference type="EMBL" id="ETR70011.1"/>
    </source>
</evidence>
<evidence type="ECO:0000313" key="5">
    <source>
        <dbReference type="Proteomes" id="UP000189670"/>
    </source>
</evidence>
<dbReference type="Pfam" id="PF13511">
    <property type="entry name" value="DUF4124"/>
    <property type="match status" value="1"/>
</dbReference>
<dbReference type="PANTHER" id="PTHR37423">
    <property type="entry name" value="SOLUBLE LYTIC MUREIN TRANSGLYCOSYLASE-RELATED"/>
    <property type="match status" value="1"/>
</dbReference>
<comment type="caution">
    <text evidence="4">The sequence shown here is derived from an EMBL/GenBank/DDBJ whole genome shotgun (WGS) entry which is preliminary data.</text>
</comment>
<organism evidence="4 5">
    <name type="scientific">Candidatus Magnetoglobus multicellularis str. Araruama</name>
    <dbReference type="NCBI Taxonomy" id="890399"/>
    <lineage>
        <taxon>Bacteria</taxon>
        <taxon>Pseudomonadati</taxon>
        <taxon>Thermodesulfobacteriota</taxon>
        <taxon>Desulfobacteria</taxon>
        <taxon>Desulfobacterales</taxon>
        <taxon>Desulfobacteraceae</taxon>
        <taxon>Candidatus Magnetoglobus</taxon>
    </lineage>
</organism>
<evidence type="ECO:0000256" key="1">
    <source>
        <dbReference type="ARBA" id="ARBA00007734"/>
    </source>
</evidence>
<dbReference type="InterPro" id="IPR023346">
    <property type="entry name" value="Lysozyme-like_dom_sf"/>
</dbReference>
<dbReference type="CDD" id="cd00254">
    <property type="entry name" value="LT-like"/>
    <property type="match status" value="1"/>
</dbReference>
<dbReference type="InterPro" id="IPR008258">
    <property type="entry name" value="Transglycosylase_SLT_dom_1"/>
</dbReference>
<dbReference type="Gene3D" id="1.10.530.10">
    <property type="match status" value="1"/>
</dbReference>
<protein>
    <submittedName>
        <fullName evidence="4">Lytic transglycosylase catalytic subunit</fullName>
    </submittedName>
</protein>
<name>A0A1V1P5B5_9BACT</name>
<comment type="similarity">
    <text evidence="1">Belongs to the transglycosylase Slt family.</text>
</comment>
<dbReference type="PANTHER" id="PTHR37423:SF2">
    <property type="entry name" value="MEMBRANE-BOUND LYTIC MUREIN TRANSGLYCOSYLASE C"/>
    <property type="match status" value="1"/>
</dbReference>
<dbReference type="InterPro" id="IPR025392">
    <property type="entry name" value="DUF4124"/>
</dbReference>
<dbReference type="Pfam" id="PF01464">
    <property type="entry name" value="SLT"/>
    <property type="match status" value="1"/>
</dbReference>
<evidence type="ECO:0000259" key="2">
    <source>
        <dbReference type="Pfam" id="PF01464"/>
    </source>
</evidence>
<feature type="domain" description="DUF4124" evidence="3">
    <location>
        <begin position="33"/>
        <end position="61"/>
    </location>
</feature>
<dbReference type="AlphaFoldDB" id="A0A1V1P5B5"/>